<dbReference type="EMBL" id="PIQG01000002">
    <property type="protein sequence ID" value="RUO78696.1"/>
    <property type="molecule type" value="Genomic_DNA"/>
</dbReference>
<dbReference type="InterPro" id="IPR022385">
    <property type="entry name" value="Rhs_assc_core"/>
</dbReference>
<dbReference type="AlphaFoldDB" id="A0A432ZL42"/>
<proteinExistence type="predicted"/>
<dbReference type="NCBIfam" id="TIGR03696">
    <property type="entry name" value="Rhs_assc_core"/>
    <property type="match status" value="1"/>
</dbReference>
<dbReference type="Proteomes" id="UP000288279">
    <property type="component" value="Unassembled WGS sequence"/>
</dbReference>
<gene>
    <name evidence="1" type="ORF">CWI83_06665</name>
</gene>
<dbReference type="Gene3D" id="2.180.10.10">
    <property type="entry name" value="RHS repeat-associated core"/>
    <property type="match status" value="1"/>
</dbReference>
<keyword evidence="2" id="KW-1185">Reference proteome</keyword>
<evidence type="ECO:0000313" key="2">
    <source>
        <dbReference type="Proteomes" id="UP000288279"/>
    </source>
</evidence>
<reference evidence="1 2" key="1">
    <citation type="journal article" date="2011" name="Front. Microbiol.">
        <title>Genomic signatures of strain selection and enhancement in Bacillus atrophaeus var. globigii, a historical biowarfare simulant.</title>
        <authorList>
            <person name="Gibbons H.S."/>
            <person name="Broomall S.M."/>
            <person name="McNew L.A."/>
            <person name="Daligault H."/>
            <person name="Chapman C."/>
            <person name="Bruce D."/>
            <person name="Karavis M."/>
            <person name="Krepps M."/>
            <person name="McGregor P.A."/>
            <person name="Hong C."/>
            <person name="Park K.H."/>
            <person name="Akmal A."/>
            <person name="Feldman A."/>
            <person name="Lin J.S."/>
            <person name="Chang W.E."/>
            <person name="Higgs B.W."/>
            <person name="Demirev P."/>
            <person name="Lindquist J."/>
            <person name="Liem A."/>
            <person name="Fochler E."/>
            <person name="Read T.D."/>
            <person name="Tapia R."/>
            <person name="Johnson S."/>
            <person name="Bishop-Lilly K.A."/>
            <person name="Detter C."/>
            <person name="Han C."/>
            <person name="Sozhamannan S."/>
            <person name="Rosenzweig C.N."/>
            <person name="Skowronski E.W."/>
        </authorList>
    </citation>
    <scope>NUCLEOTIDE SEQUENCE [LARGE SCALE GENOMIC DNA]</scope>
    <source>
        <strain evidence="1 2">PIT1</strain>
    </source>
</reference>
<comment type="caution">
    <text evidence="1">The sequence shown here is derived from an EMBL/GenBank/DDBJ whole genome shotgun (WGS) entry which is preliminary data.</text>
</comment>
<dbReference type="OrthoDB" id="9815903at2"/>
<evidence type="ECO:0008006" key="3">
    <source>
        <dbReference type="Google" id="ProtNLM"/>
    </source>
</evidence>
<protein>
    <recommendedName>
        <fullName evidence="3">RHS repeat-associated core domain-containing protein</fullName>
    </recommendedName>
</protein>
<organism evidence="1 2">
    <name type="scientific">Pseudidiomarina taiwanensis</name>
    <dbReference type="NCBI Taxonomy" id="337250"/>
    <lineage>
        <taxon>Bacteria</taxon>
        <taxon>Pseudomonadati</taxon>
        <taxon>Pseudomonadota</taxon>
        <taxon>Gammaproteobacteria</taxon>
        <taxon>Alteromonadales</taxon>
        <taxon>Idiomarinaceae</taxon>
        <taxon>Pseudidiomarina</taxon>
    </lineage>
</organism>
<evidence type="ECO:0000313" key="1">
    <source>
        <dbReference type="EMBL" id="RUO78696.1"/>
    </source>
</evidence>
<accession>A0A432ZL42</accession>
<sequence length="141" mass="15440">MVFLIGFELQRRGSLVSTSPPKLTNLIGGTPVTERGFTDHEHLDDAQLIHMNGRVYDYNLGRFLSVDPFIQAPDNSQSLNPYSYIMNNPLAGTDPSGYVAECAEEGGSCEETVTPEVGDVVLEDKDGNRYLDQGGVTFPLK</sequence>
<name>A0A432ZL42_9GAMM</name>